<reference evidence="1" key="1">
    <citation type="submission" date="2016-01" db="EMBL/GenBank/DDBJ databases">
        <title>Reference transcriptome for the parasite Schistocephalus solidus: insights into the molecular evolution of parasitism.</title>
        <authorList>
            <person name="Hebert F.O."/>
            <person name="Grambauer S."/>
            <person name="Barber I."/>
            <person name="Landry C.R."/>
            <person name="Aubin-Horth N."/>
        </authorList>
    </citation>
    <scope>NUCLEOTIDE SEQUENCE</scope>
</reference>
<accession>A0A0X3NSP1</accession>
<dbReference type="AlphaFoldDB" id="A0A0X3NSP1"/>
<proteinExistence type="predicted"/>
<sequence length="101" mass="11967">MRWINLSMLVHMVGVIRWWFHVFGSRLRCAIWTTVETFRKLNKYAGSIQWSSFTFSVASWRFDLPPYLSLAPWNQSIAVLRITSAEQLLKLVFRRMASAER</sequence>
<organism evidence="1">
    <name type="scientific">Schistocephalus solidus</name>
    <name type="common">Tapeworm</name>
    <dbReference type="NCBI Taxonomy" id="70667"/>
    <lineage>
        <taxon>Eukaryota</taxon>
        <taxon>Metazoa</taxon>
        <taxon>Spiralia</taxon>
        <taxon>Lophotrochozoa</taxon>
        <taxon>Platyhelminthes</taxon>
        <taxon>Cestoda</taxon>
        <taxon>Eucestoda</taxon>
        <taxon>Diphyllobothriidea</taxon>
        <taxon>Diphyllobothriidae</taxon>
        <taxon>Schistocephalus</taxon>
    </lineage>
</organism>
<protein>
    <submittedName>
        <fullName evidence="1">Uncharacterized protein</fullName>
    </submittedName>
</protein>
<name>A0A0X3NSP1_SCHSO</name>
<evidence type="ECO:0000313" key="1">
    <source>
        <dbReference type="EMBL" id="JAP40497.1"/>
    </source>
</evidence>
<gene>
    <name evidence="1" type="ORF">TR125077</name>
</gene>
<dbReference type="EMBL" id="GEEE01022728">
    <property type="protein sequence ID" value="JAP40497.1"/>
    <property type="molecule type" value="Transcribed_RNA"/>
</dbReference>